<feature type="compositionally biased region" description="Low complexity" evidence="1">
    <location>
        <begin position="265"/>
        <end position="291"/>
    </location>
</feature>
<evidence type="ECO:0000313" key="2">
    <source>
        <dbReference type="EMBL" id="KIH49621.1"/>
    </source>
</evidence>
<proteinExistence type="predicted"/>
<dbReference type="PANTHER" id="PTHR21459">
    <property type="entry name" value="PROTEIN CBG08968"/>
    <property type="match status" value="1"/>
</dbReference>
<evidence type="ECO:0000313" key="3">
    <source>
        <dbReference type="Proteomes" id="UP000054047"/>
    </source>
</evidence>
<reference evidence="2 3" key="1">
    <citation type="submission" date="2013-12" db="EMBL/GenBank/DDBJ databases">
        <title>Draft genome of the parsitic nematode Ancylostoma duodenale.</title>
        <authorList>
            <person name="Mitreva M."/>
        </authorList>
    </citation>
    <scope>NUCLEOTIDE SEQUENCE [LARGE SCALE GENOMIC DNA]</scope>
    <source>
        <strain evidence="2 3">Zhejiang</strain>
    </source>
</reference>
<dbReference type="PANTHER" id="PTHR21459:SF2">
    <property type="entry name" value="PROTEIN CBG08968"/>
    <property type="match status" value="1"/>
</dbReference>
<feature type="region of interest" description="Disordered" evidence="1">
    <location>
        <begin position="264"/>
        <end position="309"/>
    </location>
</feature>
<name>A0A0C2FXK1_9BILA</name>
<sequence length="309" mass="35115">MVKQSANYKKTNNADSLQEMPLWASKLIGRFDSYSSIMQRSLSESFDRILTQINDLQCVQNSTIARLSAIESRFLSDVSSPSAQQNLIYSTLVKVRADGQRIDEKLRRITWIGIDEQEDEDSTRRFDYEILKEAVYSSGDERLIQEFDNGHITSHRHPVGKPRGPGARGRIIKVVLLNQELRDALLDHMRVGRQSLTQRFVHSFARRDYTAEEVQVDRALRKQVGDLNAREGRLVYVVRDFDIVQPRNPRELLRQSFSNVSPTFVSTRTSTRVTRSRSQLPLSSAPAPSSQNTTVNGSQPTLSPLLPIA</sequence>
<dbReference type="Proteomes" id="UP000054047">
    <property type="component" value="Unassembled WGS sequence"/>
</dbReference>
<evidence type="ECO:0000256" key="1">
    <source>
        <dbReference type="SAM" id="MobiDB-lite"/>
    </source>
</evidence>
<gene>
    <name evidence="2" type="ORF">ANCDUO_20304</name>
</gene>
<protein>
    <submittedName>
        <fullName evidence="2">Uncharacterized protein</fullName>
    </submittedName>
</protein>
<accession>A0A0C2FXK1</accession>
<feature type="compositionally biased region" description="Polar residues" evidence="1">
    <location>
        <begin position="292"/>
        <end position="302"/>
    </location>
</feature>
<dbReference type="OrthoDB" id="5859941at2759"/>
<dbReference type="EMBL" id="KN752645">
    <property type="protein sequence ID" value="KIH49621.1"/>
    <property type="molecule type" value="Genomic_DNA"/>
</dbReference>
<dbReference type="AlphaFoldDB" id="A0A0C2FXK1"/>
<organism evidence="2 3">
    <name type="scientific">Ancylostoma duodenale</name>
    <dbReference type="NCBI Taxonomy" id="51022"/>
    <lineage>
        <taxon>Eukaryota</taxon>
        <taxon>Metazoa</taxon>
        <taxon>Ecdysozoa</taxon>
        <taxon>Nematoda</taxon>
        <taxon>Chromadorea</taxon>
        <taxon>Rhabditida</taxon>
        <taxon>Rhabditina</taxon>
        <taxon>Rhabditomorpha</taxon>
        <taxon>Strongyloidea</taxon>
        <taxon>Ancylostomatidae</taxon>
        <taxon>Ancylostomatinae</taxon>
        <taxon>Ancylostoma</taxon>
    </lineage>
</organism>
<keyword evidence="3" id="KW-1185">Reference proteome</keyword>